<evidence type="ECO:0000256" key="6">
    <source>
        <dbReference type="SAM" id="MobiDB-lite"/>
    </source>
</evidence>
<keyword evidence="5" id="KW-0539">Nucleus</keyword>
<dbReference type="PANTHER" id="PTHR14978">
    <property type="entry name" value="BETA-CATENIN-LIKE PROTEIN 1 NUCLEAR ASSOCIATED PROTEIN"/>
    <property type="match status" value="1"/>
</dbReference>
<proteinExistence type="predicted"/>
<dbReference type="GO" id="GO:0005681">
    <property type="term" value="C:spliceosomal complex"/>
    <property type="evidence" value="ECO:0007669"/>
    <property type="project" value="TreeGrafter"/>
</dbReference>
<keyword evidence="9" id="KW-1185">Reference proteome</keyword>
<dbReference type="InterPro" id="IPR013180">
    <property type="entry name" value="CTNNBL1_N"/>
</dbReference>
<dbReference type="Proteomes" id="UP001251528">
    <property type="component" value="Unassembled WGS sequence"/>
</dbReference>
<dbReference type="InterPro" id="IPR011989">
    <property type="entry name" value="ARM-like"/>
</dbReference>
<feature type="compositionally biased region" description="Polar residues" evidence="6">
    <location>
        <begin position="27"/>
        <end position="39"/>
    </location>
</feature>
<evidence type="ECO:0000313" key="8">
    <source>
        <dbReference type="EMBL" id="KAK2606041.1"/>
    </source>
</evidence>
<gene>
    <name evidence="8" type="ORF">QQS21_003559</name>
</gene>
<keyword evidence="4" id="KW-0175">Coiled coil</keyword>
<organism evidence="8 9">
    <name type="scientific">Conoideocrella luteorostrata</name>
    <dbReference type="NCBI Taxonomy" id="1105319"/>
    <lineage>
        <taxon>Eukaryota</taxon>
        <taxon>Fungi</taxon>
        <taxon>Dikarya</taxon>
        <taxon>Ascomycota</taxon>
        <taxon>Pezizomycotina</taxon>
        <taxon>Sordariomycetes</taxon>
        <taxon>Hypocreomycetidae</taxon>
        <taxon>Hypocreales</taxon>
        <taxon>Clavicipitaceae</taxon>
        <taxon>Conoideocrella</taxon>
    </lineage>
</organism>
<keyword evidence="3" id="KW-0677">Repeat</keyword>
<evidence type="ECO:0000256" key="2">
    <source>
        <dbReference type="ARBA" id="ARBA00022553"/>
    </source>
</evidence>
<dbReference type="PANTHER" id="PTHR14978:SF0">
    <property type="entry name" value="BETA-CATENIN-LIKE PROTEIN 1"/>
    <property type="match status" value="1"/>
</dbReference>
<evidence type="ECO:0000256" key="3">
    <source>
        <dbReference type="ARBA" id="ARBA00022737"/>
    </source>
</evidence>
<name>A0AAJ0CT24_9HYPO</name>
<reference evidence="8" key="1">
    <citation type="submission" date="2023-06" db="EMBL/GenBank/DDBJ databases">
        <title>Conoideocrella luteorostrata (Hypocreales: Clavicipitaceae), a potential biocontrol fungus for elongate hemlock scale in United States Christmas tree production areas.</title>
        <authorList>
            <person name="Barrett H."/>
            <person name="Lovett B."/>
            <person name="Macias A.M."/>
            <person name="Stajich J.E."/>
            <person name="Kasson M.T."/>
        </authorList>
    </citation>
    <scope>NUCLEOTIDE SEQUENCE</scope>
    <source>
        <strain evidence="8">ARSEF 14590</strain>
    </source>
</reference>
<dbReference type="FunFam" id="1.25.10.10:FF:001136">
    <property type="entry name" value="Beta-catenin-like protein 1"/>
    <property type="match status" value="1"/>
</dbReference>
<comment type="subcellular location">
    <subcellularLocation>
        <location evidence="1">Nucleus</location>
    </subcellularLocation>
</comment>
<dbReference type="GO" id="GO:0010467">
    <property type="term" value="P:gene expression"/>
    <property type="evidence" value="ECO:0007669"/>
    <property type="project" value="UniProtKB-ARBA"/>
</dbReference>
<dbReference type="InterPro" id="IPR039678">
    <property type="entry name" value="CTNNBL1"/>
</dbReference>
<sequence>MANIDDIFKNSGIPSKRKLEAVRDPSQYHSTSSITTDIDQLTIYAPADEVYKASKLSVNGSTRRAQVEDEDTNDGEAGPAAALDMDDEDFGPAMPPGDDDGDNDDEDGRFFGGGISKQESRILDFVDEAGQTDQSPDIIDAPWLRKTILNFEKHITKNAELRAKYEDDPHKFISSEADLDADIKGLSILSEHPELYPEFVKLGSVNSLVGLLAHENTDISIDAMEVIGELTDEDVSAEDEQWNALVDALIEADLIGLLVSNFSRLNEDDETDRHGIYYALGIIENLCSRSATAGRIGQEAKLLTWLLQRIQRKEAVVSQNKQYSAEILAILSQASPKNCQQLADLDAVDTLLQLIATYRKRDPDKGGEEEEYMENIFEALTCIVDQPFGKTKFLEAEGVELCLIMLKEGKMSKAPALRLIDHAAGSAAGTEVCVKLVEAGGLKGVFTLFNKTQDHRLLGHLLGIFASMLRLLPGTSAERIRTLAKFVEKDYEKTTKLVKLHREYTARVARVEKDYAQRSPVADEDEAEIELLSRRLDSGLFTLQQIDVTLAWLIAEDVGARKKIKQLLAERDENFAVLTGVLSEHQKGLDTSEDSRDLSDMLGTLIQCLQ</sequence>
<dbReference type="SUPFAM" id="SSF48371">
    <property type="entry name" value="ARM repeat"/>
    <property type="match status" value="1"/>
</dbReference>
<dbReference type="SMART" id="SM01156">
    <property type="entry name" value="DUF1716"/>
    <property type="match status" value="1"/>
</dbReference>
<feature type="domain" description="Beta-catenin-like protein 1 N-terminal" evidence="7">
    <location>
        <begin position="116"/>
        <end position="224"/>
    </location>
</feature>
<dbReference type="EMBL" id="JASWJB010000047">
    <property type="protein sequence ID" value="KAK2606041.1"/>
    <property type="molecule type" value="Genomic_DNA"/>
</dbReference>
<evidence type="ECO:0000256" key="1">
    <source>
        <dbReference type="ARBA" id="ARBA00004123"/>
    </source>
</evidence>
<evidence type="ECO:0000259" key="7">
    <source>
        <dbReference type="SMART" id="SM01156"/>
    </source>
</evidence>
<evidence type="ECO:0000256" key="4">
    <source>
        <dbReference type="ARBA" id="ARBA00023054"/>
    </source>
</evidence>
<evidence type="ECO:0000256" key="5">
    <source>
        <dbReference type="ARBA" id="ARBA00023242"/>
    </source>
</evidence>
<dbReference type="Pfam" id="PF08216">
    <property type="entry name" value="CTNNBL"/>
    <property type="match status" value="1"/>
</dbReference>
<dbReference type="InterPro" id="IPR016024">
    <property type="entry name" value="ARM-type_fold"/>
</dbReference>
<accession>A0AAJ0CT24</accession>
<protein>
    <recommendedName>
        <fullName evidence="7">Beta-catenin-like protein 1 N-terminal domain-containing protein</fullName>
    </recommendedName>
</protein>
<comment type="caution">
    <text evidence="8">The sequence shown here is derived from an EMBL/GenBank/DDBJ whole genome shotgun (WGS) entry which is preliminary data.</text>
</comment>
<dbReference type="Gene3D" id="1.25.10.10">
    <property type="entry name" value="Leucine-rich Repeat Variant"/>
    <property type="match status" value="1"/>
</dbReference>
<feature type="compositionally biased region" description="Acidic residues" evidence="6">
    <location>
        <begin position="97"/>
        <end position="107"/>
    </location>
</feature>
<evidence type="ECO:0000313" key="9">
    <source>
        <dbReference type="Proteomes" id="UP001251528"/>
    </source>
</evidence>
<dbReference type="AlphaFoldDB" id="A0AAJ0CT24"/>
<keyword evidence="2" id="KW-0597">Phosphoprotein</keyword>
<feature type="region of interest" description="Disordered" evidence="6">
    <location>
        <begin position="1"/>
        <end position="39"/>
    </location>
</feature>
<feature type="region of interest" description="Disordered" evidence="6">
    <location>
        <begin position="56"/>
        <end position="114"/>
    </location>
</feature>